<evidence type="ECO:0000256" key="6">
    <source>
        <dbReference type="ARBA" id="ARBA00022741"/>
    </source>
</evidence>
<evidence type="ECO:0000313" key="20">
    <source>
        <dbReference type="Proteomes" id="UP000663671"/>
    </source>
</evidence>
<evidence type="ECO:0000256" key="13">
    <source>
        <dbReference type="ARBA" id="ARBA00048383"/>
    </source>
</evidence>
<dbReference type="InterPro" id="IPR036121">
    <property type="entry name" value="ATPase_F1/V1/A1_a/bsu_N_sf"/>
</dbReference>
<feature type="domain" description="ATPase F1/V1/A1 complex alpha/beta subunit nucleotide-binding" evidence="15">
    <location>
        <begin position="298"/>
        <end position="523"/>
    </location>
</feature>
<dbReference type="InterPro" id="IPR031686">
    <property type="entry name" value="ATP-synth_a_Xtn"/>
</dbReference>
<evidence type="ECO:0000256" key="5">
    <source>
        <dbReference type="ARBA" id="ARBA00022554"/>
    </source>
</evidence>
<keyword evidence="10" id="KW-0406">Ion transport</keyword>
<dbReference type="HAMAP" id="MF_00309">
    <property type="entry name" value="ATP_synth_A_arch"/>
    <property type="match status" value="1"/>
</dbReference>
<dbReference type="NCBIfam" id="NF003220">
    <property type="entry name" value="PRK04192.1"/>
    <property type="match status" value="1"/>
</dbReference>
<evidence type="ECO:0000256" key="4">
    <source>
        <dbReference type="ARBA" id="ARBA00022448"/>
    </source>
</evidence>
<dbReference type="Gene3D" id="3.40.50.300">
    <property type="entry name" value="P-loop containing nucleotide triphosphate hydrolases"/>
    <property type="match status" value="1"/>
</dbReference>
<dbReference type="Pfam" id="PF16886">
    <property type="entry name" value="ATP-synt_ab_Xtn"/>
    <property type="match status" value="1"/>
</dbReference>
<evidence type="ECO:0000256" key="1">
    <source>
        <dbReference type="ARBA" id="ARBA00008936"/>
    </source>
</evidence>
<keyword evidence="5" id="KW-0926">Vacuole</keyword>
<evidence type="ECO:0000259" key="15">
    <source>
        <dbReference type="Pfam" id="PF00006"/>
    </source>
</evidence>
<dbReference type="Pfam" id="PF22919">
    <property type="entry name" value="ATP-synt_VA_C"/>
    <property type="match status" value="1"/>
</dbReference>
<evidence type="ECO:0000259" key="16">
    <source>
        <dbReference type="Pfam" id="PF02874"/>
    </source>
</evidence>
<comment type="similarity">
    <text evidence="1">Belongs to the ATPase alpha/beta chains family.</text>
</comment>
<dbReference type="Pfam" id="PF00006">
    <property type="entry name" value="ATP-synt_ab"/>
    <property type="match status" value="1"/>
</dbReference>
<dbReference type="EC" id="7.1.2.2" evidence="2"/>
<dbReference type="Gene3D" id="2.40.50.100">
    <property type="match status" value="1"/>
</dbReference>
<feature type="domain" description="ATPase F1/V1/A1 complex alpha/beta subunit N-terminal" evidence="16">
    <location>
        <begin position="109"/>
        <end position="171"/>
    </location>
</feature>
<dbReference type="Gene3D" id="2.40.30.20">
    <property type="match status" value="1"/>
</dbReference>
<dbReference type="GO" id="GO:0046961">
    <property type="term" value="F:proton-transporting ATPase activity, rotational mechanism"/>
    <property type="evidence" value="ECO:0007669"/>
    <property type="project" value="InterPro"/>
</dbReference>
<dbReference type="InterPro" id="IPR005725">
    <property type="entry name" value="ATPase_V1-cplx_asu"/>
</dbReference>
<dbReference type="GO" id="GO:0000329">
    <property type="term" value="C:fungal-type vacuole membrane"/>
    <property type="evidence" value="ECO:0007669"/>
    <property type="project" value="UniProtKB-ARBA"/>
</dbReference>
<dbReference type="PROSITE" id="PS00152">
    <property type="entry name" value="ATPASE_ALPHA_BETA"/>
    <property type="match status" value="1"/>
</dbReference>
<keyword evidence="4" id="KW-0813">Transport</keyword>
<comment type="subcellular location">
    <subcellularLocation>
        <location evidence="12">Vacuole membrane</location>
        <topology evidence="12">Peripheral membrane protein</topology>
        <orientation evidence="12">Cytoplasmic side</orientation>
    </subcellularLocation>
</comment>
<evidence type="ECO:0000256" key="3">
    <source>
        <dbReference type="ARBA" id="ARBA00018860"/>
    </source>
</evidence>
<dbReference type="GO" id="GO:0033180">
    <property type="term" value="C:proton-transporting V-type ATPase, V1 domain"/>
    <property type="evidence" value="ECO:0007669"/>
    <property type="project" value="InterPro"/>
</dbReference>
<dbReference type="OrthoDB" id="1676488at2759"/>
<dbReference type="AlphaFoldDB" id="A0A8A1M1N4"/>
<keyword evidence="9" id="KW-1278">Translocase</keyword>
<dbReference type="GO" id="GO:0005524">
    <property type="term" value="F:ATP binding"/>
    <property type="evidence" value="ECO:0007669"/>
    <property type="project" value="UniProtKB-KW"/>
</dbReference>
<dbReference type="EMBL" id="CP069109">
    <property type="protein sequence ID" value="QSS58107.1"/>
    <property type="molecule type" value="Genomic_DNA"/>
</dbReference>
<dbReference type="Proteomes" id="UP000663671">
    <property type="component" value="Chromosome 2"/>
</dbReference>
<evidence type="ECO:0000256" key="2">
    <source>
        <dbReference type="ARBA" id="ARBA00012473"/>
    </source>
</evidence>
<comment type="catalytic activity">
    <reaction evidence="13">
        <text>ATP + H2O + 4 H(+)(in) = ADP + phosphate + 5 H(+)(out)</text>
        <dbReference type="Rhea" id="RHEA:57720"/>
        <dbReference type="ChEBI" id="CHEBI:15377"/>
        <dbReference type="ChEBI" id="CHEBI:15378"/>
        <dbReference type="ChEBI" id="CHEBI:30616"/>
        <dbReference type="ChEBI" id="CHEBI:43474"/>
        <dbReference type="ChEBI" id="CHEBI:456216"/>
        <dbReference type="EC" id="7.1.2.2"/>
    </reaction>
</comment>
<dbReference type="PANTHER" id="PTHR43607">
    <property type="entry name" value="V-TYPE PROTON ATPASE CATALYTIC SUBUNIT A"/>
    <property type="match status" value="1"/>
</dbReference>
<evidence type="ECO:0000259" key="18">
    <source>
        <dbReference type="Pfam" id="PF22919"/>
    </source>
</evidence>
<gene>
    <name evidence="19" type="primary">VMA1</name>
    <name evidence="19" type="ORF">I7I51_07529</name>
</gene>
<keyword evidence="11" id="KW-0472">Membrane</keyword>
<evidence type="ECO:0000259" key="17">
    <source>
        <dbReference type="Pfam" id="PF16886"/>
    </source>
</evidence>
<dbReference type="InterPro" id="IPR024034">
    <property type="entry name" value="ATPase_F1/V1_b/a_C"/>
</dbReference>
<evidence type="ECO:0000256" key="11">
    <source>
        <dbReference type="ARBA" id="ARBA00023136"/>
    </source>
</evidence>
<proteinExistence type="inferred from homology"/>
<feature type="domain" description="ATPsynthase alpha/beta subunit barrel-sandwich" evidence="17">
    <location>
        <begin position="212"/>
        <end position="287"/>
    </location>
</feature>
<dbReference type="GO" id="GO:0046034">
    <property type="term" value="P:ATP metabolic process"/>
    <property type="evidence" value="ECO:0007669"/>
    <property type="project" value="InterPro"/>
</dbReference>
<dbReference type="FunFam" id="2.40.30.20:FF:000002">
    <property type="entry name" value="V-type proton ATPase catalytic subunit A"/>
    <property type="match status" value="1"/>
</dbReference>
<dbReference type="InterPro" id="IPR055190">
    <property type="entry name" value="ATP-synt_VA_C"/>
</dbReference>
<dbReference type="CDD" id="cd01134">
    <property type="entry name" value="V_A-ATPase_A"/>
    <property type="match status" value="1"/>
</dbReference>
<dbReference type="InterPro" id="IPR022878">
    <property type="entry name" value="V-ATPase_asu"/>
</dbReference>
<reference evidence="19" key="1">
    <citation type="submission" date="2021-01" db="EMBL/GenBank/DDBJ databases">
        <title>Chromosome-level genome assembly of a human fungal pathogen reveals clustering of transcriptionally co-regulated genes.</title>
        <authorList>
            <person name="Voorhies M."/>
            <person name="Cohen S."/>
            <person name="Shea T.P."/>
            <person name="Petrus S."/>
            <person name="Munoz J.F."/>
            <person name="Poplawski S."/>
            <person name="Goldman W.E."/>
            <person name="Michael T."/>
            <person name="Cuomo C.A."/>
            <person name="Sil A."/>
            <person name="Beyhan S."/>
        </authorList>
    </citation>
    <scope>NUCLEOTIDE SEQUENCE</scope>
    <source>
        <strain evidence="19">WU24</strain>
    </source>
</reference>
<feature type="compositionally biased region" description="Pro residues" evidence="14">
    <location>
        <begin position="72"/>
        <end position="90"/>
    </location>
</feature>
<dbReference type="CDD" id="cd18111">
    <property type="entry name" value="ATP-synt_V_A-type_alpha_C"/>
    <property type="match status" value="1"/>
</dbReference>
<dbReference type="SUPFAM" id="SSF50615">
    <property type="entry name" value="N-terminal domain of alpha and beta subunits of F1 ATP synthase"/>
    <property type="match status" value="1"/>
</dbReference>
<dbReference type="SUPFAM" id="SSF52540">
    <property type="entry name" value="P-loop containing nucleoside triphosphate hydrolases"/>
    <property type="match status" value="1"/>
</dbReference>
<dbReference type="Pfam" id="PF02874">
    <property type="entry name" value="ATP-synt_ab_N"/>
    <property type="match status" value="1"/>
</dbReference>
<evidence type="ECO:0000256" key="14">
    <source>
        <dbReference type="SAM" id="MobiDB-lite"/>
    </source>
</evidence>
<accession>A0A8A1M1N4</accession>
<dbReference type="GO" id="GO:0016887">
    <property type="term" value="F:ATP hydrolysis activity"/>
    <property type="evidence" value="ECO:0007669"/>
    <property type="project" value="InterPro"/>
</dbReference>
<dbReference type="FunFam" id="2.40.50.100:FF:000008">
    <property type="entry name" value="V-type proton ATPase catalytic subunit A"/>
    <property type="match status" value="1"/>
</dbReference>
<feature type="region of interest" description="Disordered" evidence="14">
    <location>
        <begin position="54"/>
        <end position="109"/>
    </location>
</feature>
<dbReference type="Gene3D" id="1.10.1140.10">
    <property type="entry name" value="Bovine Mitochondrial F1-atpase, Atp Synthase Beta Chain, Chain D, domain 3"/>
    <property type="match status" value="1"/>
</dbReference>
<dbReference type="GO" id="GO:0007035">
    <property type="term" value="P:vacuolar acidification"/>
    <property type="evidence" value="ECO:0007669"/>
    <property type="project" value="UniProtKB-ARBA"/>
</dbReference>
<evidence type="ECO:0000256" key="9">
    <source>
        <dbReference type="ARBA" id="ARBA00022967"/>
    </source>
</evidence>
<keyword evidence="7" id="KW-0375">Hydrogen ion transport</keyword>
<feature type="domain" description="ATP synthase A/B type C-terminal" evidence="18">
    <location>
        <begin position="531"/>
        <end position="631"/>
    </location>
</feature>
<evidence type="ECO:0000313" key="19">
    <source>
        <dbReference type="EMBL" id="QSS58107.1"/>
    </source>
</evidence>
<evidence type="ECO:0000256" key="8">
    <source>
        <dbReference type="ARBA" id="ARBA00022840"/>
    </source>
</evidence>
<dbReference type="NCBIfam" id="TIGR01042">
    <property type="entry name" value="V-ATPase_V1_A"/>
    <property type="match status" value="1"/>
</dbReference>
<evidence type="ECO:0000256" key="7">
    <source>
        <dbReference type="ARBA" id="ARBA00022781"/>
    </source>
</evidence>
<evidence type="ECO:0000256" key="12">
    <source>
        <dbReference type="ARBA" id="ARBA00029427"/>
    </source>
</evidence>
<name>A0A8A1M1N4_AJECA</name>
<sequence>MLGLGRPSLLKSRPSLIDLIAPKNQTYSRPSTTIAASLEDPPALQRNVLPSSNQLHHNYNHHRLNPSNETPAPLPSPNPDIPQSPPPTMPPKSSKNPRPGADEGKHGSIYSVSGPVVVAENMIGCAMYELCRVGYDQLVGEVIRIDADKATIQVYEETAGVTVGDPVVRTGKPLSVELGPGLMETIYDGIQRPLKAISDASQSIYIPRGISIPALDREKKWDFKPANFKVGDHITGGDIWGSVWENSLLNDHKILLPPRARGTITRIAGPGSYTVDEKLLEVEFDGEKLASDTPFIVGQRVLDALFPSVQGGTVCIPGAFGCGKTVISQSVSKFSNSDIIVYVGCGERGNEMAEVLMDFPELSINIDGRKEPIMKRTCLIANTSNMPVAAREASIYTGITVAEYFRDQGKNVAMMADSSSRWAEALREISGRLGEMPADQGFPAYLGAKLASFYERAGLSIALGSPERKGSVSIVGAVSPPGGDFSDPVTSSTLGIVQVFWGLDKKLAQRKHFPSINTSVSYSKYTNVLDKYYAKDHPEFPRLRDRIKELLTNSEDLDQVVQLVGKSALGDPDKITLDIAALLKDDFLQQNGYSDYDQFCPLWKTEYMMKAFMGYHDESQKAIAQGQSWAKVREATADIQNALRGMKFEVPDDERAVTQKYEKILQDMSEKFASVSDL</sequence>
<keyword evidence="6" id="KW-0547">Nucleotide-binding</keyword>
<dbReference type="VEuPathDB" id="FungiDB:I7I51_07529"/>
<dbReference type="InterPro" id="IPR000194">
    <property type="entry name" value="ATPase_F1/V1/A1_a/bsu_nucl-bd"/>
</dbReference>
<organism evidence="19 20">
    <name type="scientific">Ajellomyces capsulatus</name>
    <name type="common">Darling's disease fungus</name>
    <name type="synonym">Histoplasma capsulatum</name>
    <dbReference type="NCBI Taxonomy" id="5037"/>
    <lineage>
        <taxon>Eukaryota</taxon>
        <taxon>Fungi</taxon>
        <taxon>Dikarya</taxon>
        <taxon>Ascomycota</taxon>
        <taxon>Pezizomycotina</taxon>
        <taxon>Eurotiomycetes</taxon>
        <taxon>Eurotiomycetidae</taxon>
        <taxon>Onygenales</taxon>
        <taxon>Ajellomycetaceae</taxon>
        <taxon>Histoplasma</taxon>
    </lineage>
</organism>
<dbReference type="SUPFAM" id="SSF47917">
    <property type="entry name" value="C-terminal domain of alpha and beta subunits of F1 ATP synthase"/>
    <property type="match status" value="1"/>
</dbReference>
<dbReference type="InterPro" id="IPR004100">
    <property type="entry name" value="ATPase_F1/V1/A1_a/bsu_N"/>
</dbReference>
<dbReference type="PANTHER" id="PTHR43607:SF1">
    <property type="entry name" value="H(+)-TRANSPORTING TWO-SECTOR ATPASE"/>
    <property type="match status" value="1"/>
</dbReference>
<evidence type="ECO:0000256" key="10">
    <source>
        <dbReference type="ARBA" id="ARBA00023065"/>
    </source>
</evidence>
<keyword evidence="8" id="KW-0067">ATP-binding</keyword>
<dbReference type="InterPro" id="IPR020003">
    <property type="entry name" value="ATPase_a/bsu_AS"/>
</dbReference>
<dbReference type="InterPro" id="IPR027417">
    <property type="entry name" value="P-loop_NTPase"/>
</dbReference>
<dbReference type="InterPro" id="IPR023366">
    <property type="entry name" value="ATP_synth_asu-like_sf"/>
</dbReference>
<protein>
    <recommendedName>
        <fullName evidence="3">V-type proton ATPase catalytic subunit A</fullName>
        <ecNumber evidence="2">7.1.2.2</ecNumber>
    </recommendedName>
</protein>
<dbReference type="CDD" id="cd18119">
    <property type="entry name" value="ATP-synt_V_A-type_alpha_N"/>
    <property type="match status" value="1"/>
</dbReference>
<dbReference type="FunFam" id="1.10.1140.10:FF:000003">
    <property type="entry name" value="Vacuolar ATP synthase catalytic subunit A"/>
    <property type="match status" value="1"/>
</dbReference>